<dbReference type="InterPro" id="IPR035959">
    <property type="entry name" value="RutC-like_sf"/>
</dbReference>
<dbReference type="EMBL" id="VYQF01000016">
    <property type="protein sequence ID" value="KAA9034368.1"/>
    <property type="molecule type" value="Genomic_DNA"/>
</dbReference>
<evidence type="ECO:0000313" key="2">
    <source>
        <dbReference type="EMBL" id="KAA9034368.1"/>
    </source>
</evidence>
<gene>
    <name evidence="2" type="ORF">FW778_22645</name>
</gene>
<sequence length="293" mass="33058">MTINPFAATDKDRAAIWEILVTKDIRAFVSEDWSLTEGDFIKEGFMAIDGNRTYNPDAWTLAFCDLRSYKAEWLRQASAFREAIGNDNAENLLHRATILRDIEIKGDVALAHKKFIWDSQKLEGERVPANWQSIYHCRRVNGSWKIAGFTGYLPNFIGSTFEDRRPAPIEVPANAAQHKTSGPYSPVLMINPGKLVVISGQAAIDMEGKIIGDTIEEQAAFTLENCRRQLAVAGCSMDKVFKVTVYLKNIEDWGRFNKVYIEYFREAIMPVRTAVQAGLLSTLLVEVECWAVL</sequence>
<evidence type="ECO:0000313" key="3">
    <source>
        <dbReference type="Proteomes" id="UP000326903"/>
    </source>
</evidence>
<dbReference type="GO" id="GO:0019239">
    <property type="term" value="F:deaminase activity"/>
    <property type="evidence" value="ECO:0007669"/>
    <property type="project" value="TreeGrafter"/>
</dbReference>
<dbReference type="Pfam" id="PF01042">
    <property type="entry name" value="Ribonuc_L-PSP"/>
    <property type="match status" value="1"/>
</dbReference>
<dbReference type="Proteomes" id="UP000326903">
    <property type="component" value="Unassembled WGS sequence"/>
</dbReference>
<dbReference type="GO" id="GO:0005829">
    <property type="term" value="C:cytosol"/>
    <property type="evidence" value="ECO:0007669"/>
    <property type="project" value="TreeGrafter"/>
</dbReference>
<accession>A0A5J5IB87</accession>
<dbReference type="InterPro" id="IPR006175">
    <property type="entry name" value="YjgF/YER057c/UK114"/>
</dbReference>
<dbReference type="InterPro" id="IPR032710">
    <property type="entry name" value="NTF2-like_dom_sf"/>
</dbReference>
<dbReference type="SUPFAM" id="SSF54427">
    <property type="entry name" value="NTF2-like"/>
    <property type="match status" value="1"/>
</dbReference>
<dbReference type="AlphaFoldDB" id="A0A5J5IB87"/>
<dbReference type="PANTHER" id="PTHR11803:SF58">
    <property type="entry name" value="PROTEIN HMF1-RELATED"/>
    <property type="match status" value="1"/>
</dbReference>
<dbReference type="Gene3D" id="3.30.1330.40">
    <property type="entry name" value="RutC-like"/>
    <property type="match status" value="1"/>
</dbReference>
<organism evidence="2 3">
    <name type="scientific">Ginsengibacter hankyongi</name>
    <dbReference type="NCBI Taxonomy" id="2607284"/>
    <lineage>
        <taxon>Bacteria</taxon>
        <taxon>Pseudomonadati</taxon>
        <taxon>Bacteroidota</taxon>
        <taxon>Chitinophagia</taxon>
        <taxon>Chitinophagales</taxon>
        <taxon>Chitinophagaceae</taxon>
        <taxon>Ginsengibacter</taxon>
    </lineage>
</organism>
<proteinExistence type="inferred from homology"/>
<dbReference type="PANTHER" id="PTHR11803">
    <property type="entry name" value="2-IMINOBUTANOATE/2-IMINOPROPANOATE DEAMINASE RIDA"/>
    <property type="match status" value="1"/>
</dbReference>
<reference evidence="2 3" key="1">
    <citation type="submission" date="2019-09" db="EMBL/GenBank/DDBJ databases">
        <title>Draft genome sequence of Ginsengibacter sp. BR5-29.</title>
        <authorList>
            <person name="Im W.-T."/>
        </authorList>
    </citation>
    <scope>NUCLEOTIDE SEQUENCE [LARGE SCALE GENOMIC DNA]</scope>
    <source>
        <strain evidence="2 3">BR5-29</strain>
    </source>
</reference>
<comment type="caution">
    <text evidence="2">The sequence shown here is derived from an EMBL/GenBank/DDBJ whole genome shotgun (WGS) entry which is preliminary data.</text>
</comment>
<dbReference type="RefSeq" id="WP_150417206.1">
    <property type="nucleotide sequence ID" value="NZ_VYQF01000016.1"/>
</dbReference>
<protein>
    <submittedName>
        <fullName evidence="2">RidA family protein</fullName>
    </submittedName>
</protein>
<keyword evidence="3" id="KW-1185">Reference proteome</keyword>
<evidence type="ECO:0000256" key="1">
    <source>
        <dbReference type="ARBA" id="ARBA00010552"/>
    </source>
</evidence>
<name>A0A5J5IB87_9BACT</name>
<comment type="similarity">
    <text evidence="1">Belongs to the RutC family.</text>
</comment>
<dbReference type="SUPFAM" id="SSF55298">
    <property type="entry name" value="YjgF-like"/>
    <property type="match status" value="1"/>
</dbReference>
<dbReference type="CDD" id="cd00448">
    <property type="entry name" value="YjgF_YER057c_UK114_family"/>
    <property type="match status" value="1"/>
</dbReference>